<reference evidence="3" key="1">
    <citation type="journal article" date="2016" name="Appl. Microbiol. Biotechnol.">
        <title>Adhesion of the genome-sequenced Lactococcus lactis subsp. cremoris IBB477 strain is mediated by specific molecular determinants.</title>
        <authorList>
            <person name="Radziwill-Bienkowska J.M."/>
            <person name="Le D.T."/>
            <person name="Szczesny P."/>
            <person name="Duviau M.P."/>
            <person name="Aleksandrzak-Piekarczyk T."/>
            <person name="Loubiere P."/>
            <person name="Mercier-Bonin M."/>
            <person name="Bardowski J.K."/>
            <person name="Kowalczyk M."/>
        </authorList>
    </citation>
    <scope>NUCLEOTIDE SEQUENCE [LARGE SCALE GENOMIC DNA]</scope>
    <source>
        <strain evidence="3">IBB477</strain>
    </source>
</reference>
<protein>
    <recommendedName>
        <fullName evidence="2">Glycosyltransferase RgtA/B/C/D-like domain-containing protein</fullName>
    </recommendedName>
</protein>
<feature type="transmembrane region" description="Helical" evidence="1">
    <location>
        <begin position="493"/>
        <end position="510"/>
    </location>
</feature>
<feature type="domain" description="Glycosyltransferase RgtA/B/C/D-like" evidence="2">
    <location>
        <begin position="187"/>
        <end position="316"/>
    </location>
</feature>
<evidence type="ECO:0000259" key="2">
    <source>
        <dbReference type="Pfam" id="PF13231"/>
    </source>
</evidence>
<dbReference type="EMBL" id="JMMZ01000024">
    <property type="protein sequence ID" value="OEU39447.1"/>
    <property type="molecule type" value="Genomic_DNA"/>
</dbReference>
<keyword evidence="1" id="KW-0812">Transmembrane</keyword>
<organism evidence="3">
    <name type="scientific">Lactococcus cremoris subsp. cremoris IBB477</name>
    <dbReference type="NCBI Taxonomy" id="1449093"/>
    <lineage>
        <taxon>Bacteria</taxon>
        <taxon>Bacillati</taxon>
        <taxon>Bacillota</taxon>
        <taxon>Bacilli</taxon>
        <taxon>Lactobacillales</taxon>
        <taxon>Streptococcaceae</taxon>
        <taxon>Lactococcus</taxon>
        <taxon>Lactococcus cremoris subsp. cremoris</taxon>
    </lineage>
</organism>
<dbReference type="RefSeq" id="WP_075070570.1">
    <property type="nucleotide sequence ID" value="NZ_CM007353.1"/>
</dbReference>
<evidence type="ECO:0000256" key="1">
    <source>
        <dbReference type="SAM" id="Phobius"/>
    </source>
</evidence>
<gene>
    <name evidence="3" type="ORF">AJ89_08430</name>
</gene>
<feature type="transmembrane region" description="Helical" evidence="1">
    <location>
        <begin position="12"/>
        <end position="29"/>
    </location>
</feature>
<dbReference type="InterPro" id="IPR038731">
    <property type="entry name" value="RgtA/B/C-like"/>
</dbReference>
<feature type="transmembrane region" description="Helical" evidence="1">
    <location>
        <begin position="188"/>
        <end position="208"/>
    </location>
</feature>
<dbReference type="Proteomes" id="UP000176236">
    <property type="component" value="Chromosome"/>
</dbReference>
<feature type="transmembrane region" description="Helical" evidence="1">
    <location>
        <begin position="516"/>
        <end position="533"/>
    </location>
</feature>
<sequence length="545" mass="62618">MNNIVFIKYKKRFCLTLMIGLFILINGIAVSITKSWNSDHIIVLVLGNLLLVAAYFYFIGIFRLSKKLFAPKNEMEITDESVSKIESKSFLLTDLSVKKYYQISFWAVALVTFILPFLFMIHVPDSKHAWDYFVIFNSTTELHGQSFGLLPETASRLGYFLRYPNNQFLGILFNQIFSPFAENIQLKMWVVTAVSALLTSLGVLAGTLSVKALSGKRHAILYNVCALGFLPFYVYGAQLYSDTITLPFVSFGLLFFIYAIKSDKLNRQILWYFLATLLTVLGYEFKPTVLIVLIAALVFLGLNKKWKQLLLLIPMFALLFVGGHFMVKATIATEPAFSQEANERHNLPMMHWIAMSWAPSNKTGGFNKKIRQYSESFPTYEAKKEADKQLFIDNIKKMGPAGIVRQIGRKLSYTWLYGDLNSAFYTNHHENKFINCYFDYLSGTSFSLDGPGNITGWFMLKAVQTLYWIGLVVLLWRQIWRILSRKKNWSNPWFVPALAFVGLSFFLILWETNSRYLYQFAPVMIALASLGLIDNQFKKKKRVKE</sequence>
<proteinExistence type="predicted"/>
<keyword evidence="1" id="KW-0472">Membrane</keyword>
<evidence type="ECO:0000313" key="3">
    <source>
        <dbReference type="EMBL" id="OEU39447.1"/>
    </source>
</evidence>
<feature type="transmembrane region" description="Helical" evidence="1">
    <location>
        <begin position="308"/>
        <end position="327"/>
    </location>
</feature>
<name>A0A1E7G3C7_LACLC</name>
<feature type="transmembrane region" description="Helical" evidence="1">
    <location>
        <begin position="103"/>
        <end position="123"/>
    </location>
</feature>
<dbReference type="AlphaFoldDB" id="A0A1E7G3C7"/>
<feature type="transmembrane region" description="Helical" evidence="1">
    <location>
        <begin position="269"/>
        <end position="302"/>
    </location>
</feature>
<comment type="caution">
    <text evidence="3">The sequence shown here is derived from an EMBL/GenBank/DDBJ whole genome shotgun (WGS) entry which is preliminary data.</text>
</comment>
<dbReference type="Pfam" id="PF13231">
    <property type="entry name" value="PMT_2"/>
    <property type="match status" value="1"/>
</dbReference>
<accession>A0A1E7G3C7</accession>
<feature type="transmembrane region" description="Helical" evidence="1">
    <location>
        <begin position="220"/>
        <end position="238"/>
    </location>
</feature>
<feature type="transmembrane region" description="Helical" evidence="1">
    <location>
        <begin position="41"/>
        <end position="62"/>
    </location>
</feature>
<keyword evidence="1" id="KW-1133">Transmembrane helix</keyword>